<dbReference type="InterPro" id="IPR001650">
    <property type="entry name" value="Helicase_C-like"/>
</dbReference>
<dbReference type="GO" id="GO:0003724">
    <property type="term" value="F:RNA helicase activity"/>
    <property type="evidence" value="ECO:0007669"/>
    <property type="project" value="UniProtKB-EC"/>
</dbReference>
<dbReference type="FunFam" id="3.40.50.300:FF:000520">
    <property type="entry name" value="probable ATP-dependent RNA helicase DDX23"/>
    <property type="match status" value="1"/>
</dbReference>
<dbReference type="Proteomes" id="UP000001307">
    <property type="component" value="Unassembled WGS sequence"/>
</dbReference>
<evidence type="ECO:0000256" key="4">
    <source>
        <dbReference type="ARBA" id="ARBA00022806"/>
    </source>
</evidence>
<accession>E4XIG4</accession>
<evidence type="ECO:0000256" key="1">
    <source>
        <dbReference type="ARBA" id="ARBA00012552"/>
    </source>
</evidence>
<evidence type="ECO:0000259" key="9">
    <source>
        <dbReference type="PROSITE" id="PS51192"/>
    </source>
</evidence>
<feature type="region of interest" description="Disordered" evidence="8">
    <location>
        <begin position="377"/>
        <end position="401"/>
    </location>
</feature>
<protein>
    <recommendedName>
        <fullName evidence="1">RNA helicase</fullName>
        <ecNumber evidence="1">3.6.4.13</ecNumber>
    </recommendedName>
</protein>
<evidence type="ECO:0000256" key="2">
    <source>
        <dbReference type="ARBA" id="ARBA00022741"/>
    </source>
</evidence>
<keyword evidence="3 7" id="KW-0378">Hydrolase</keyword>
<dbReference type="EMBL" id="FN653055">
    <property type="protein sequence ID" value="CBY10365.1"/>
    <property type="molecule type" value="Genomic_DNA"/>
</dbReference>
<evidence type="ECO:0000256" key="8">
    <source>
        <dbReference type="SAM" id="MobiDB-lite"/>
    </source>
</evidence>
<evidence type="ECO:0000256" key="7">
    <source>
        <dbReference type="RuleBase" id="RU000492"/>
    </source>
</evidence>
<gene>
    <name evidence="12" type="ORF">GSOID_T00012386001</name>
</gene>
<evidence type="ECO:0000256" key="5">
    <source>
        <dbReference type="ARBA" id="ARBA00022840"/>
    </source>
</evidence>
<name>E4XIG4_OIKDI</name>
<dbReference type="PROSITE" id="PS00039">
    <property type="entry name" value="DEAD_ATP_HELICASE"/>
    <property type="match status" value="1"/>
</dbReference>
<organism evidence="12">
    <name type="scientific">Oikopleura dioica</name>
    <name type="common">Tunicate</name>
    <dbReference type="NCBI Taxonomy" id="34765"/>
    <lineage>
        <taxon>Eukaryota</taxon>
        <taxon>Metazoa</taxon>
        <taxon>Chordata</taxon>
        <taxon>Tunicata</taxon>
        <taxon>Appendicularia</taxon>
        <taxon>Copelata</taxon>
        <taxon>Oikopleuridae</taxon>
        <taxon>Oikopleura</taxon>
    </lineage>
</organism>
<dbReference type="PROSITE" id="PS51192">
    <property type="entry name" value="HELICASE_ATP_BIND_1"/>
    <property type="match status" value="1"/>
</dbReference>
<reference evidence="12" key="1">
    <citation type="journal article" date="2010" name="Science">
        <title>Plasticity of animal genome architecture unmasked by rapid evolution of a pelagic tunicate.</title>
        <authorList>
            <person name="Denoeud F."/>
            <person name="Henriet S."/>
            <person name="Mungpakdee S."/>
            <person name="Aury J.M."/>
            <person name="Da Silva C."/>
            <person name="Brinkmann H."/>
            <person name="Mikhaleva J."/>
            <person name="Olsen L.C."/>
            <person name="Jubin C."/>
            <person name="Canestro C."/>
            <person name="Bouquet J.M."/>
            <person name="Danks G."/>
            <person name="Poulain J."/>
            <person name="Campsteijn C."/>
            <person name="Adamski M."/>
            <person name="Cross I."/>
            <person name="Yadetie F."/>
            <person name="Muffato M."/>
            <person name="Louis A."/>
            <person name="Butcher S."/>
            <person name="Tsagkogeorga G."/>
            <person name="Konrad A."/>
            <person name="Singh S."/>
            <person name="Jensen M.F."/>
            <person name="Cong E.H."/>
            <person name="Eikeseth-Otteraa H."/>
            <person name="Noel B."/>
            <person name="Anthouard V."/>
            <person name="Porcel B.M."/>
            <person name="Kachouri-Lafond R."/>
            <person name="Nishino A."/>
            <person name="Ugolini M."/>
            <person name="Chourrout P."/>
            <person name="Nishida H."/>
            <person name="Aasland R."/>
            <person name="Huzurbazar S."/>
            <person name="Westhof E."/>
            <person name="Delsuc F."/>
            <person name="Lehrach H."/>
            <person name="Reinhardt R."/>
            <person name="Weissenbach J."/>
            <person name="Roy S.W."/>
            <person name="Artiguenave F."/>
            <person name="Postlethwait J.H."/>
            <person name="Manak J.R."/>
            <person name="Thompson E.M."/>
            <person name="Jaillon O."/>
            <person name="Du Pasquier L."/>
            <person name="Boudinot P."/>
            <person name="Liberles D.A."/>
            <person name="Volff J.N."/>
            <person name="Philippe H."/>
            <person name="Lenhard B."/>
            <person name="Roest Crollius H."/>
            <person name="Wincker P."/>
            <person name="Chourrout D."/>
        </authorList>
    </citation>
    <scope>NUCLEOTIDE SEQUENCE [LARGE SCALE GENOMIC DNA]</scope>
</reference>
<sequence length="408" mass="45569">MRYWKESIIPENILKIISDAGYKDPTPIQRQAIPIGMQNRDIIGVAETGSGKTLAFLVPLLVWIDSLPRNIRVEDADKGPYAMILAPTRELATQIEEEVVKFGSPLGIRSVAVIGGASREEQGLKLRMGCEIVIATPGRLIDVIENRYLVLSQCTYIVLDEADRMIDMGFEPEVQKILSHMPFRQTVMFTATMPPPVERIAKTFMRRPCTVYIGSVGKAADRIVQKAFFVPDGQKAKKMISILEDENCLEQGPVIVFVNQKKGCDVLARQLEKYGYDAISLHGGKGQDQRDYALACIKNGEKNVLVATDVAGRGIDIKDVSLILNYDMAKNIEDYTHRIGRTGRAGKSGKAVTFLTQDDSHNFYDLRQMLIESECSSCPPELDRHPEAQQKPGTIMQKKRKDEIVLVK</sequence>
<dbReference type="GO" id="GO:0016787">
    <property type="term" value="F:hydrolase activity"/>
    <property type="evidence" value="ECO:0007669"/>
    <property type="project" value="UniProtKB-KW"/>
</dbReference>
<evidence type="ECO:0000313" key="13">
    <source>
        <dbReference type="Proteomes" id="UP000001307"/>
    </source>
</evidence>
<keyword evidence="2 7" id="KW-0547">Nucleotide-binding</keyword>
<dbReference type="EC" id="3.6.4.13" evidence="1"/>
<evidence type="ECO:0000256" key="6">
    <source>
        <dbReference type="PROSITE-ProRule" id="PRU00552"/>
    </source>
</evidence>
<dbReference type="OrthoDB" id="196131at2759"/>
<keyword evidence="4 7" id="KW-0347">Helicase</keyword>
<feature type="domain" description="DEAD-box RNA helicase Q" evidence="11">
    <location>
        <begin position="2"/>
        <end position="30"/>
    </location>
</feature>
<dbReference type="Pfam" id="PF00270">
    <property type="entry name" value="DEAD"/>
    <property type="match status" value="1"/>
</dbReference>
<evidence type="ECO:0000259" key="10">
    <source>
        <dbReference type="PROSITE" id="PS51194"/>
    </source>
</evidence>
<evidence type="ECO:0000259" key="11">
    <source>
        <dbReference type="PROSITE" id="PS51195"/>
    </source>
</evidence>
<dbReference type="SMART" id="SM00490">
    <property type="entry name" value="HELICc"/>
    <property type="match status" value="1"/>
</dbReference>
<dbReference type="FunCoup" id="E4XIG4">
    <property type="interactions" value="849"/>
</dbReference>
<keyword evidence="5 7" id="KW-0067">ATP-binding</keyword>
<feature type="domain" description="Helicase ATP-binding" evidence="9">
    <location>
        <begin position="33"/>
        <end position="211"/>
    </location>
</feature>
<comment type="similarity">
    <text evidence="7">Belongs to the DEAD box helicase family.</text>
</comment>
<feature type="short sequence motif" description="Q motif" evidence="6">
    <location>
        <begin position="2"/>
        <end position="30"/>
    </location>
</feature>
<dbReference type="InterPro" id="IPR000629">
    <property type="entry name" value="RNA-helicase_DEAD-box_CS"/>
</dbReference>
<dbReference type="SMART" id="SM00487">
    <property type="entry name" value="DEXDc"/>
    <property type="match status" value="1"/>
</dbReference>
<dbReference type="InterPro" id="IPR014001">
    <property type="entry name" value="Helicase_ATP-bd"/>
</dbReference>
<dbReference type="PANTHER" id="PTHR47958">
    <property type="entry name" value="ATP-DEPENDENT RNA HELICASE DBP3"/>
    <property type="match status" value="1"/>
</dbReference>
<dbReference type="Pfam" id="PF00271">
    <property type="entry name" value="Helicase_C"/>
    <property type="match status" value="1"/>
</dbReference>
<dbReference type="InterPro" id="IPR014014">
    <property type="entry name" value="RNA_helicase_DEAD_Q_motif"/>
</dbReference>
<feature type="domain" description="Helicase C-terminal" evidence="10">
    <location>
        <begin position="235"/>
        <end position="386"/>
    </location>
</feature>
<dbReference type="SUPFAM" id="SSF52540">
    <property type="entry name" value="P-loop containing nucleoside triphosphate hydrolases"/>
    <property type="match status" value="1"/>
</dbReference>
<evidence type="ECO:0000256" key="3">
    <source>
        <dbReference type="ARBA" id="ARBA00022801"/>
    </source>
</evidence>
<dbReference type="AlphaFoldDB" id="E4XIG4"/>
<evidence type="ECO:0000313" key="12">
    <source>
        <dbReference type="EMBL" id="CBY10365.1"/>
    </source>
</evidence>
<dbReference type="PROSITE" id="PS51194">
    <property type="entry name" value="HELICASE_CTER"/>
    <property type="match status" value="1"/>
</dbReference>
<dbReference type="CDD" id="cd17945">
    <property type="entry name" value="DEADc_DDX23"/>
    <property type="match status" value="1"/>
</dbReference>
<dbReference type="Gene3D" id="3.40.50.300">
    <property type="entry name" value="P-loop containing nucleotide triphosphate hydrolases"/>
    <property type="match status" value="2"/>
</dbReference>
<dbReference type="GO" id="GO:0003676">
    <property type="term" value="F:nucleic acid binding"/>
    <property type="evidence" value="ECO:0007669"/>
    <property type="project" value="InterPro"/>
</dbReference>
<keyword evidence="13" id="KW-1185">Reference proteome</keyword>
<dbReference type="InParanoid" id="E4XIG4"/>
<dbReference type="GO" id="GO:0005524">
    <property type="term" value="F:ATP binding"/>
    <property type="evidence" value="ECO:0007669"/>
    <property type="project" value="UniProtKB-KW"/>
</dbReference>
<dbReference type="InterPro" id="IPR011545">
    <property type="entry name" value="DEAD/DEAH_box_helicase_dom"/>
</dbReference>
<dbReference type="InterPro" id="IPR027417">
    <property type="entry name" value="P-loop_NTPase"/>
</dbReference>
<dbReference type="PROSITE" id="PS51195">
    <property type="entry name" value="Q_MOTIF"/>
    <property type="match status" value="1"/>
</dbReference>
<dbReference type="CDD" id="cd18787">
    <property type="entry name" value="SF2_C_DEAD"/>
    <property type="match status" value="1"/>
</dbReference>
<proteinExistence type="inferred from homology"/>